<name>A0A6H9V375_9ACTN</name>
<feature type="region of interest" description="Disordered" evidence="1">
    <location>
        <begin position="98"/>
        <end position="118"/>
    </location>
</feature>
<evidence type="ECO:0000313" key="2">
    <source>
        <dbReference type="EMBL" id="KAB1146786.1"/>
    </source>
</evidence>
<sequence length="118" mass="12907">MSSHRLDVPELHRRLDARRRDLGLTWRGVARQTGLAISTFTRIGKGRTVEADALVTLLVWLDLDSEIAVLVEPGQPKIPCPGCRRMFEPKVDGTVRAHGCEPATQPAVSAAPTTKDTP</sequence>
<dbReference type="EMBL" id="VZRB01000008">
    <property type="protein sequence ID" value="KAB1146786.1"/>
    <property type="molecule type" value="Genomic_DNA"/>
</dbReference>
<proteinExistence type="predicted"/>
<organism evidence="2 3">
    <name type="scientific">Streptomyces luteolifulvus</name>
    <dbReference type="NCBI Taxonomy" id="2615112"/>
    <lineage>
        <taxon>Bacteria</taxon>
        <taxon>Bacillati</taxon>
        <taxon>Actinomycetota</taxon>
        <taxon>Actinomycetes</taxon>
        <taxon>Kitasatosporales</taxon>
        <taxon>Streptomycetaceae</taxon>
        <taxon>Streptomyces</taxon>
    </lineage>
</organism>
<reference evidence="2 3" key="1">
    <citation type="submission" date="2019-09" db="EMBL/GenBank/DDBJ databases">
        <title>Screening of Novel Bioactive Compounds from Soil-Associated.</title>
        <authorList>
            <person name="Zhao S."/>
        </authorList>
    </citation>
    <scope>NUCLEOTIDE SEQUENCE [LARGE SCALE GENOMIC DNA]</scope>
    <source>
        <strain evidence="2 3">HIT-DPA4</strain>
    </source>
</reference>
<dbReference type="Gene3D" id="1.10.260.40">
    <property type="entry name" value="lambda repressor-like DNA-binding domains"/>
    <property type="match status" value="1"/>
</dbReference>
<comment type="caution">
    <text evidence="2">The sequence shown here is derived from an EMBL/GenBank/DDBJ whole genome shotgun (WGS) entry which is preliminary data.</text>
</comment>
<dbReference type="Proteomes" id="UP000442707">
    <property type="component" value="Unassembled WGS sequence"/>
</dbReference>
<dbReference type="InterPro" id="IPR010982">
    <property type="entry name" value="Lambda_DNA-bd_dom_sf"/>
</dbReference>
<evidence type="ECO:0000256" key="1">
    <source>
        <dbReference type="SAM" id="MobiDB-lite"/>
    </source>
</evidence>
<dbReference type="SUPFAM" id="SSF47413">
    <property type="entry name" value="lambda repressor-like DNA-binding domains"/>
    <property type="match status" value="1"/>
</dbReference>
<protein>
    <submittedName>
        <fullName evidence="2">Uncharacterized protein</fullName>
    </submittedName>
</protein>
<accession>A0A6H9V375</accession>
<dbReference type="RefSeq" id="WP_150948470.1">
    <property type="nucleotide sequence ID" value="NZ_VZRB01000008.1"/>
</dbReference>
<dbReference type="AlphaFoldDB" id="A0A6H9V375"/>
<gene>
    <name evidence="2" type="ORF">F7R91_14495</name>
</gene>
<keyword evidence="3" id="KW-1185">Reference proteome</keyword>
<evidence type="ECO:0000313" key="3">
    <source>
        <dbReference type="Proteomes" id="UP000442707"/>
    </source>
</evidence>
<dbReference type="GO" id="GO:0003677">
    <property type="term" value="F:DNA binding"/>
    <property type="evidence" value="ECO:0007669"/>
    <property type="project" value="InterPro"/>
</dbReference>